<name>A0ABP6SRU8_9ACTN</name>
<gene>
    <name evidence="8" type="ORF">GCM10020369_11740</name>
</gene>
<dbReference type="Proteomes" id="UP001501676">
    <property type="component" value="Unassembled WGS sequence"/>
</dbReference>
<dbReference type="Pfam" id="PF08281">
    <property type="entry name" value="Sigma70_r4_2"/>
    <property type="match status" value="1"/>
</dbReference>
<dbReference type="InterPro" id="IPR032710">
    <property type="entry name" value="NTF2-like_dom_sf"/>
</dbReference>
<dbReference type="InterPro" id="IPR039425">
    <property type="entry name" value="RNA_pol_sigma-70-like"/>
</dbReference>
<dbReference type="CDD" id="cd06171">
    <property type="entry name" value="Sigma70_r4"/>
    <property type="match status" value="1"/>
</dbReference>
<dbReference type="NCBIfam" id="NF006089">
    <property type="entry name" value="PRK08241.1"/>
    <property type="match status" value="1"/>
</dbReference>
<evidence type="ECO:0000259" key="6">
    <source>
        <dbReference type="Pfam" id="PF04542"/>
    </source>
</evidence>
<dbReference type="NCBIfam" id="TIGR02960">
    <property type="entry name" value="SigX5"/>
    <property type="match status" value="1"/>
</dbReference>
<evidence type="ECO:0000256" key="3">
    <source>
        <dbReference type="ARBA" id="ARBA00023015"/>
    </source>
</evidence>
<evidence type="ECO:0000256" key="1">
    <source>
        <dbReference type="ARBA" id="ARBA00010641"/>
    </source>
</evidence>
<dbReference type="SUPFAM" id="SSF88659">
    <property type="entry name" value="Sigma3 and sigma4 domains of RNA polymerase sigma factors"/>
    <property type="match status" value="1"/>
</dbReference>
<dbReference type="InterPro" id="IPR014284">
    <property type="entry name" value="RNA_pol_sigma-70_dom"/>
</dbReference>
<dbReference type="EMBL" id="BAAAYN010000006">
    <property type="protein sequence ID" value="GAA3383933.1"/>
    <property type="molecule type" value="Genomic_DNA"/>
</dbReference>
<dbReference type="InterPro" id="IPR007627">
    <property type="entry name" value="RNA_pol_sigma70_r2"/>
</dbReference>
<dbReference type="InterPro" id="IPR013249">
    <property type="entry name" value="RNA_pol_sigma70_r4_t2"/>
</dbReference>
<evidence type="ECO:0000259" key="7">
    <source>
        <dbReference type="Pfam" id="PF08281"/>
    </source>
</evidence>
<accession>A0ABP6SRU8</accession>
<evidence type="ECO:0000313" key="8">
    <source>
        <dbReference type="EMBL" id="GAA3383933.1"/>
    </source>
</evidence>
<evidence type="ECO:0000313" key="9">
    <source>
        <dbReference type="Proteomes" id="UP001501676"/>
    </source>
</evidence>
<dbReference type="InterPro" id="IPR014305">
    <property type="entry name" value="RNA_pol_sigma-G_actinobac"/>
</dbReference>
<dbReference type="Pfam" id="PF04542">
    <property type="entry name" value="Sigma70_r2"/>
    <property type="match status" value="1"/>
</dbReference>
<keyword evidence="9" id="KW-1185">Reference proteome</keyword>
<dbReference type="PANTHER" id="PTHR43133">
    <property type="entry name" value="RNA POLYMERASE ECF-TYPE SIGMA FACTO"/>
    <property type="match status" value="1"/>
</dbReference>
<dbReference type="Gene3D" id="1.10.10.10">
    <property type="entry name" value="Winged helix-like DNA-binding domain superfamily/Winged helix DNA-binding domain"/>
    <property type="match status" value="1"/>
</dbReference>
<keyword evidence="3" id="KW-0805">Transcription regulation</keyword>
<protein>
    <submittedName>
        <fullName evidence="8">Sigma-70 family RNA polymerase sigma factor</fullName>
    </submittedName>
</protein>
<feature type="domain" description="RNA polymerase sigma-70 region 2" evidence="6">
    <location>
        <begin position="14"/>
        <end position="78"/>
    </location>
</feature>
<keyword evidence="5" id="KW-0804">Transcription</keyword>
<dbReference type="PANTHER" id="PTHR43133:SF65">
    <property type="entry name" value="ECF RNA POLYMERASE SIGMA FACTOR SIGG"/>
    <property type="match status" value="1"/>
</dbReference>
<evidence type="ECO:0000256" key="4">
    <source>
        <dbReference type="ARBA" id="ARBA00023082"/>
    </source>
</evidence>
<evidence type="ECO:0000256" key="5">
    <source>
        <dbReference type="ARBA" id="ARBA00023163"/>
    </source>
</evidence>
<comment type="subunit">
    <text evidence="2">Interacts transiently with the RNA polymerase catalytic core formed by RpoA, RpoB, RpoC and RpoZ (2 alpha, 1 beta, 1 beta' and 1 omega subunit) to form the RNA polymerase holoenzyme that can initiate transcription.</text>
</comment>
<dbReference type="NCBIfam" id="TIGR02937">
    <property type="entry name" value="sigma70-ECF"/>
    <property type="match status" value="1"/>
</dbReference>
<organism evidence="8 9">
    <name type="scientific">Cryptosporangium minutisporangium</name>
    <dbReference type="NCBI Taxonomy" id="113569"/>
    <lineage>
        <taxon>Bacteria</taxon>
        <taxon>Bacillati</taxon>
        <taxon>Actinomycetota</taxon>
        <taxon>Actinomycetes</taxon>
        <taxon>Cryptosporangiales</taxon>
        <taxon>Cryptosporangiaceae</taxon>
        <taxon>Cryptosporangium</taxon>
    </lineage>
</organism>
<evidence type="ECO:0000256" key="2">
    <source>
        <dbReference type="ARBA" id="ARBA00011344"/>
    </source>
</evidence>
<proteinExistence type="inferred from homology"/>
<keyword evidence="4" id="KW-0731">Sigma factor</keyword>
<reference evidence="9" key="1">
    <citation type="journal article" date="2019" name="Int. J. Syst. Evol. Microbiol.">
        <title>The Global Catalogue of Microorganisms (GCM) 10K type strain sequencing project: providing services to taxonomists for standard genome sequencing and annotation.</title>
        <authorList>
            <consortium name="The Broad Institute Genomics Platform"/>
            <consortium name="The Broad Institute Genome Sequencing Center for Infectious Disease"/>
            <person name="Wu L."/>
            <person name="Ma J."/>
        </authorList>
    </citation>
    <scope>NUCLEOTIDE SEQUENCE [LARGE SCALE GENOMIC DNA]</scope>
    <source>
        <strain evidence="9">JCM 9458</strain>
    </source>
</reference>
<dbReference type="Gene3D" id="3.10.450.50">
    <property type="match status" value="1"/>
</dbReference>
<comment type="caution">
    <text evidence="8">The sequence shown here is derived from an EMBL/GenBank/DDBJ whole genome shotgun (WGS) entry which is preliminary data.</text>
</comment>
<comment type="similarity">
    <text evidence="1">Belongs to the sigma-70 factor family. ECF subfamily.</text>
</comment>
<dbReference type="SUPFAM" id="SSF88946">
    <property type="entry name" value="Sigma2 domain of RNA polymerase sigma factors"/>
    <property type="match status" value="1"/>
</dbReference>
<dbReference type="Gene3D" id="1.10.1740.10">
    <property type="match status" value="1"/>
</dbReference>
<dbReference type="SUPFAM" id="SSF54427">
    <property type="entry name" value="NTF2-like"/>
    <property type="match status" value="1"/>
</dbReference>
<dbReference type="InterPro" id="IPR013324">
    <property type="entry name" value="RNA_pol_sigma_r3/r4-like"/>
</dbReference>
<sequence>MAGMSQFETETEPFRRELLAHCYRMLGSVAEAEDTVQETYLRAWRAFDHFEGRSSVRTWLYRIATNACLTALEHRRRRALPSHLGGPSADPSAAARADDSVSWLEPMPDALVKPLSGDPAEVVVARQSLRLALVASLQHLPARQRAVLLLRDVLAFPAAEVAEILTTTVPAVKSYLQRARAKLDDVAPAEEDFQEPADPRQRVLLDRYVRAIETVDVQALRELLHEDLVLEATPGRTWHAGVSVCLPFLQRQVLDAGRWRMLATAANGQPAAISYLRDDTGSYRAFGVIVLTTTATAISRINAFGDADLVAAFGFPQVLPTEEEDDVAEPTC</sequence>
<feature type="domain" description="RNA polymerase sigma factor 70 region 4 type 2" evidence="7">
    <location>
        <begin position="131"/>
        <end position="183"/>
    </location>
</feature>
<dbReference type="InterPro" id="IPR036388">
    <property type="entry name" value="WH-like_DNA-bd_sf"/>
</dbReference>
<dbReference type="InterPro" id="IPR013325">
    <property type="entry name" value="RNA_pol_sigma_r2"/>
</dbReference>